<dbReference type="Gene3D" id="3.40.140.70">
    <property type="entry name" value="Ubiquitin-like modifier-activating enzyme ATG7 N-terminal domain"/>
    <property type="match status" value="1"/>
</dbReference>
<dbReference type="GO" id="GO:0006995">
    <property type="term" value="P:cellular response to nitrogen starvation"/>
    <property type="evidence" value="ECO:0007669"/>
    <property type="project" value="TreeGrafter"/>
</dbReference>
<comment type="function">
    <text evidence="7">E1-like activating enzyme involved in the 2 ubiquitin-like systems required for cytoplasm to vacuole transport (Cvt) and autophagy. Activates ATG12 for its conjugation with ATG5 and ATG8 for its conjugation with phosphatidylethanolamine. Both systems are needed for the ATG8 association to Cvt vesicles and autophagosomes membranes. Autophagy is essential for maintenance of amino acid levels and protein synthesis under nitrogen starvation. Required for selective autophagic degradation of the nucleus (nucleophagy) as well as for mitophagy which contributes to regulate mitochondrial quantity and quality by eliminating the mitochondria to a basal level to fulfill cellular energy requirements and preventing excess ROS production.</text>
</comment>
<dbReference type="GO" id="GO:0032446">
    <property type="term" value="P:protein modification by small protein conjugation"/>
    <property type="evidence" value="ECO:0007669"/>
    <property type="project" value="TreeGrafter"/>
</dbReference>
<dbReference type="GeneID" id="85439775"/>
<dbReference type="Gene3D" id="3.40.50.720">
    <property type="entry name" value="NAD(P)-binding Rossmann-like Domain"/>
    <property type="match status" value="1"/>
</dbReference>
<evidence type="ECO:0000259" key="10">
    <source>
        <dbReference type="Pfam" id="PF16420"/>
    </source>
</evidence>
<dbReference type="InterPro" id="IPR006285">
    <property type="entry name" value="Atg7"/>
</dbReference>
<dbReference type="InterPro" id="IPR000594">
    <property type="entry name" value="ThiF_NAD_FAD-bd"/>
</dbReference>
<dbReference type="Proteomes" id="UP001230504">
    <property type="component" value="Unassembled WGS sequence"/>
</dbReference>
<keyword evidence="12" id="KW-1185">Reference proteome</keyword>
<keyword evidence="5 7" id="KW-0072">Autophagy</keyword>
<dbReference type="InterPro" id="IPR042523">
    <property type="entry name" value="Atg7_N_2"/>
</dbReference>
<dbReference type="GO" id="GO:0019778">
    <property type="term" value="F:Atg12 activating enzyme activity"/>
    <property type="evidence" value="ECO:0007669"/>
    <property type="project" value="TreeGrafter"/>
</dbReference>
<evidence type="ECO:0000256" key="1">
    <source>
        <dbReference type="ARBA" id="ARBA00010931"/>
    </source>
</evidence>
<dbReference type="InterPro" id="IPR032197">
    <property type="entry name" value="Atg7_N"/>
</dbReference>
<dbReference type="GO" id="GO:0019779">
    <property type="term" value="F:Atg8 activating enzyme activity"/>
    <property type="evidence" value="ECO:0007669"/>
    <property type="project" value="TreeGrafter"/>
</dbReference>
<gene>
    <name evidence="11" type="ORF">LY79DRAFT_523424</name>
</gene>
<dbReference type="PANTHER" id="PTHR10953:SF3">
    <property type="entry name" value="UBIQUITIN-LIKE MODIFIER-ACTIVATING ENZYME ATG7"/>
    <property type="match status" value="1"/>
</dbReference>
<comment type="caution">
    <text evidence="11">The sequence shown here is derived from an EMBL/GenBank/DDBJ whole genome shotgun (WGS) entry which is preliminary data.</text>
</comment>
<comment type="subcellular location">
    <subcellularLocation>
        <location evidence="7">Cytoplasm</location>
    </subcellularLocation>
    <subcellularLocation>
        <location evidence="7">Preautophagosomal structure</location>
    </subcellularLocation>
</comment>
<dbReference type="GO" id="GO:0000407">
    <property type="term" value="C:phagophore assembly site"/>
    <property type="evidence" value="ECO:0007669"/>
    <property type="project" value="UniProtKB-SubCell"/>
</dbReference>
<comment type="subunit">
    <text evidence="7">Homodimer.</text>
</comment>
<feature type="domain" description="Ubiquitin-like modifier-activating enzyme Atg7 N-terminal" evidence="10">
    <location>
        <begin position="4"/>
        <end position="334"/>
    </location>
</feature>
<sequence>MAAIQYAPFSSEIELPFYAALFSSKLEHDKLDDSARRVLGQYTTLPVEPGQSCKMSILGNALTSDHRPNDEHVRAEGWIKNVNTIEDFKNTDKQAMLKLAARHVWDAINDGTIYSVPSLLSSFTILSYADLKKYKFTYWFAFPALHSDPQWKRTGPIGRLGPKESTALVDRVGTWQANRDKRQNGFFLAKKARGVDVSDLDKDANSDLHDLNDAFGYVWEVANLGDFENGFFDDVAEEDRYVAFVDPSTYPENPSWPLRNLLWLIRQRFRLTKVQILCYRDIRSSRHAARSIILPLEMDPVEPLAVTEMPKVTGWERDGEGKLRARIANLGEYMDPARLADQSVDLNLKLMKWRISPNLDLDTIKSTKCLLLGAGTLGSYVSRNLMGWGVRKITFVDYGRVSYSNPVRQPLFEFEDCLEGGKHKAPRAAQALKRIYPGVESEGHVLSVPMLGHPFTDEARSKADYDKLKQLIDDHDAIFLLMDSRESRWLPSVLGKAAGKIVLNAALGFDSFVVMRHGAEPDNVQPEDKNRNTLGCYFCNDVVAPADSQKDQTLDQQCTVTRPGVAAIASALLVELFASLLQHPLKQHAPAPQTSNDEKDPVDHALGLVPHTVRGSLHNFNNKVIRGESYPCCSACGPPILEAYRSDGWRFVKKALLEKDYVAELSGLAEVQREAERRASSMDWEEEEDGADDGDGELI</sequence>
<evidence type="ECO:0000256" key="7">
    <source>
        <dbReference type="RuleBase" id="RU366022"/>
    </source>
</evidence>
<evidence type="ECO:0000256" key="3">
    <source>
        <dbReference type="ARBA" id="ARBA00022448"/>
    </source>
</evidence>
<dbReference type="InterPro" id="IPR042522">
    <property type="entry name" value="Atg7_N_1"/>
</dbReference>
<name>A0AAD8UZ84_9PEZI</name>
<dbReference type="SUPFAM" id="SSF69572">
    <property type="entry name" value="Activating enzymes of the ubiquitin-like proteins"/>
    <property type="match status" value="1"/>
</dbReference>
<evidence type="ECO:0000313" key="11">
    <source>
        <dbReference type="EMBL" id="KAK1574661.1"/>
    </source>
</evidence>
<keyword evidence="7" id="KW-0833">Ubl conjugation pathway</keyword>
<evidence type="ECO:0000256" key="8">
    <source>
        <dbReference type="SAM" id="MobiDB-lite"/>
    </source>
</evidence>
<dbReference type="CDD" id="cd01486">
    <property type="entry name" value="Apg7"/>
    <property type="match status" value="1"/>
</dbReference>
<evidence type="ECO:0000256" key="5">
    <source>
        <dbReference type="ARBA" id="ARBA00023006"/>
    </source>
</evidence>
<protein>
    <recommendedName>
        <fullName evidence="2 7">Ubiquitin-like modifier-activating enzyme ATG7</fullName>
    </recommendedName>
    <alternativeName>
        <fullName evidence="7">Autophagy-related protein 7</fullName>
    </alternativeName>
</protein>
<dbReference type="InterPro" id="IPR045886">
    <property type="entry name" value="ThiF/MoeB/HesA"/>
</dbReference>
<feature type="region of interest" description="Disordered" evidence="8">
    <location>
        <begin position="672"/>
        <end position="699"/>
    </location>
</feature>
<dbReference type="EMBL" id="JAHLJV010000072">
    <property type="protein sequence ID" value="KAK1574661.1"/>
    <property type="molecule type" value="Genomic_DNA"/>
</dbReference>
<dbReference type="NCBIfam" id="TIGR01381">
    <property type="entry name" value="E1_like_apg7"/>
    <property type="match status" value="1"/>
</dbReference>
<dbReference type="InterPro" id="IPR035985">
    <property type="entry name" value="Ubiquitin-activating_enz"/>
</dbReference>
<reference evidence="11" key="1">
    <citation type="submission" date="2021-06" db="EMBL/GenBank/DDBJ databases">
        <title>Comparative genomics, transcriptomics and evolutionary studies reveal genomic signatures of adaptation to plant cell wall in hemibiotrophic fungi.</title>
        <authorList>
            <consortium name="DOE Joint Genome Institute"/>
            <person name="Baroncelli R."/>
            <person name="Diaz J.F."/>
            <person name="Benocci T."/>
            <person name="Peng M."/>
            <person name="Battaglia E."/>
            <person name="Haridas S."/>
            <person name="Andreopoulos W."/>
            <person name="Labutti K."/>
            <person name="Pangilinan J."/>
            <person name="Floch G.L."/>
            <person name="Makela M.R."/>
            <person name="Henrissat B."/>
            <person name="Grigoriev I.V."/>
            <person name="Crouch J.A."/>
            <person name="De Vries R.P."/>
            <person name="Sukno S.A."/>
            <person name="Thon M.R."/>
        </authorList>
    </citation>
    <scope>NUCLEOTIDE SEQUENCE</scope>
    <source>
        <strain evidence="11">CBS 125086</strain>
    </source>
</reference>
<dbReference type="AlphaFoldDB" id="A0AAD8UZ84"/>
<dbReference type="FunFam" id="3.40.50.720:FF:000243">
    <property type="entry name" value="Ubiquitin-like modifier-activating enzyme ATG7"/>
    <property type="match status" value="1"/>
</dbReference>
<comment type="similarity">
    <text evidence="1 7">Belongs to the ATG7 family.</text>
</comment>
<keyword evidence="3 7" id="KW-0813">Transport</keyword>
<evidence type="ECO:0000256" key="6">
    <source>
        <dbReference type="PIRSR" id="PIRSR606285-1"/>
    </source>
</evidence>
<feature type="compositionally biased region" description="Acidic residues" evidence="8">
    <location>
        <begin position="683"/>
        <end position="699"/>
    </location>
</feature>
<dbReference type="GO" id="GO:0000045">
    <property type="term" value="P:autophagosome assembly"/>
    <property type="evidence" value="ECO:0007669"/>
    <property type="project" value="TreeGrafter"/>
</dbReference>
<proteinExistence type="inferred from homology"/>
<evidence type="ECO:0000259" key="9">
    <source>
        <dbReference type="Pfam" id="PF00899"/>
    </source>
</evidence>
<keyword evidence="4 7" id="KW-0653">Protein transport</keyword>
<keyword evidence="7" id="KW-0963">Cytoplasm</keyword>
<dbReference type="GO" id="GO:0034727">
    <property type="term" value="P:piecemeal microautophagy of the nucleus"/>
    <property type="evidence" value="ECO:0007669"/>
    <property type="project" value="TreeGrafter"/>
</dbReference>
<accession>A0AAD8UZ84</accession>
<dbReference type="FunFam" id="3.40.140.70:FF:000001">
    <property type="entry name" value="Ubiquitin-like modifier-activating enzyme atg7"/>
    <property type="match status" value="1"/>
</dbReference>
<dbReference type="Pfam" id="PF00899">
    <property type="entry name" value="ThiF"/>
    <property type="match status" value="1"/>
</dbReference>
<dbReference type="GO" id="GO:0015031">
    <property type="term" value="P:protein transport"/>
    <property type="evidence" value="ECO:0007669"/>
    <property type="project" value="UniProtKB-UniRule"/>
</dbReference>
<feature type="active site" description="Glycyl thioester intermediate" evidence="6">
    <location>
        <position position="558"/>
    </location>
</feature>
<dbReference type="Gene3D" id="3.40.140.100">
    <property type="entry name" value="Ubiquitin-like modifier-activating enzyme ATG7 C-terminal domain"/>
    <property type="match status" value="1"/>
</dbReference>
<organism evidence="11 12">
    <name type="scientific">Colletotrichum navitas</name>
    <dbReference type="NCBI Taxonomy" id="681940"/>
    <lineage>
        <taxon>Eukaryota</taxon>
        <taxon>Fungi</taxon>
        <taxon>Dikarya</taxon>
        <taxon>Ascomycota</taxon>
        <taxon>Pezizomycotina</taxon>
        <taxon>Sordariomycetes</taxon>
        <taxon>Hypocreomycetidae</taxon>
        <taxon>Glomerellales</taxon>
        <taxon>Glomerellaceae</taxon>
        <taxon>Colletotrichum</taxon>
        <taxon>Colletotrichum graminicola species complex</taxon>
    </lineage>
</organism>
<dbReference type="Pfam" id="PF16420">
    <property type="entry name" value="ATG7_N"/>
    <property type="match status" value="1"/>
</dbReference>
<evidence type="ECO:0000256" key="2">
    <source>
        <dbReference type="ARBA" id="ARBA00017647"/>
    </source>
</evidence>
<dbReference type="PANTHER" id="PTHR10953">
    <property type="entry name" value="UBIQUITIN-ACTIVATING ENZYME E1"/>
    <property type="match status" value="1"/>
</dbReference>
<dbReference type="GO" id="GO:0000422">
    <property type="term" value="P:autophagy of mitochondrion"/>
    <property type="evidence" value="ECO:0007669"/>
    <property type="project" value="TreeGrafter"/>
</dbReference>
<dbReference type="RefSeq" id="XP_060410157.1">
    <property type="nucleotide sequence ID" value="XM_060555535.1"/>
</dbReference>
<evidence type="ECO:0000256" key="4">
    <source>
        <dbReference type="ARBA" id="ARBA00022927"/>
    </source>
</evidence>
<evidence type="ECO:0000313" key="12">
    <source>
        <dbReference type="Proteomes" id="UP001230504"/>
    </source>
</evidence>
<feature type="domain" description="THIF-type NAD/FAD binding fold" evidence="9">
    <location>
        <begin position="353"/>
        <end position="587"/>
    </location>
</feature>